<feature type="compositionally biased region" description="Basic residues" evidence="1">
    <location>
        <begin position="142"/>
        <end position="152"/>
    </location>
</feature>
<evidence type="ECO:0000313" key="2">
    <source>
        <dbReference type="EMBL" id="MBA9053476.1"/>
    </source>
</evidence>
<comment type="caution">
    <text evidence="2">The sequence shown here is derived from an EMBL/GenBank/DDBJ whole genome shotgun (WGS) entry which is preliminary data.</text>
</comment>
<keyword evidence="3" id="KW-1185">Reference proteome</keyword>
<organism evidence="2 3">
    <name type="scientific">Streptomyces murinus</name>
    <dbReference type="NCBI Taxonomy" id="33900"/>
    <lineage>
        <taxon>Bacteria</taxon>
        <taxon>Bacillati</taxon>
        <taxon>Actinomycetota</taxon>
        <taxon>Actinomycetes</taxon>
        <taxon>Kitasatosporales</taxon>
        <taxon>Streptomycetaceae</taxon>
        <taxon>Streptomyces</taxon>
    </lineage>
</organism>
<protein>
    <submittedName>
        <fullName evidence="2">Uncharacterized protein</fullName>
    </submittedName>
</protein>
<proteinExistence type="predicted"/>
<dbReference type="GeneID" id="93981195"/>
<dbReference type="EMBL" id="JACJIJ010000002">
    <property type="protein sequence ID" value="MBA9053476.1"/>
    <property type="molecule type" value="Genomic_DNA"/>
</dbReference>
<evidence type="ECO:0000256" key="1">
    <source>
        <dbReference type="SAM" id="MobiDB-lite"/>
    </source>
</evidence>
<dbReference type="Proteomes" id="UP000577386">
    <property type="component" value="Unassembled WGS sequence"/>
</dbReference>
<evidence type="ECO:0000313" key="3">
    <source>
        <dbReference type="Proteomes" id="UP000577386"/>
    </source>
</evidence>
<feature type="region of interest" description="Disordered" evidence="1">
    <location>
        <begin position="119"/>
        <end position="152"/>
    </location>
</feature>
<name>A0A7W3RKX6_STRMR</name>
<accession>A0A7W3RKX6</accession>
<dbReference type="AlphaFoldDB" id="A0A7W3RKX6"/>
<reference evidence="2 3" key="1">
    <citation type="submission" date="2020-08" db="EMBL/GenBank/DDBJ databases">
        <title>Sequencing the genomes of 1000 actinobacteria strains.</title>
        <authorList>
            <person name="Klenk H.-P."/>
        </authorList>
    </citation>
    <scope>NUCLEOTIDE SEQUENCE [LARGE SCALE GENOMIC DNA]</scope>
    <source>
        <strain evidence="2 3">DSM 41827</strain>
    </source>
</reference>
<gene>
    <name evidence="2" type="ORF">HDA42_002654</name>
</gene>
<sequence length="152" mass="16724">MRAEAESVMGRRSRRRAVPDAYAIDVWQSDVAVRFAQGATQSGDTCEVGAQAQPDTDLLGMITLVGRGQDDAANTSVKWVRDQRPAHELELVRVENINDRYPEEQRTDFSLTRFTAARSESPSVDGWALPTGLPPATTGSSRGHRRGRQKTA</sequence>
<dbReference type="RefSeq" id="WP_182775619.1">
    <property type="nucleotide sequence ID" value="NZ_BAAAHW010000006.1"/>
</dbReference>